<proteinExistence type="predicted"/>
<dbReference type="PANTHER" id="PTHR38460">
    <property type="entry name" value="TAUTOMERASE YOLI-RELATED"/>
    <property type="match status" value="1"/>
</dbReference>
<dbReference type="EMBL" id="SNTY01000047">
    <property type="protein sequence ID" value="TEU25043.1"/>
    <property type="molecule type" value="Genomic_DNA"/>
</dbReference>
<reference evidence="1 2" key="1">
    <citation type="submission" date="2019-03" db="EMBL/GenBank/DDBJ databases">
        <title>Alkanindiges illinoisensis: a potential pathogenic isolated from ascites of a gastric cancer patient with abdominal metastasis.</title>
        <authorList>
            <person name="Hu X."/>
            <person name="Yang B."/>
            <person name="Yan X."/>
            <person name="Lin L."/>
            <person name="Zhao H."/>
            <person name="Zhou F."/>
            <person name="Su B."/>
            <person name="Chen J."/>
            <person name="Rui Y."/>
            <person name="Wang Q."/>
            <person name="Zheng L."/>
        </authorList>
    </citation>
    <scope>NUCLEOTIDE SEQUENCE [LARGE SCALE GENOMIC DNA]</scope>
    <source>
        <strain evidence="1 2">NFYY 23406</strain>
    </source>
</reference>
<keyword evidence="2" id="KW-1185">Reference proteome</keyword>
<dbReference type="Proteomes" id="UP000297834">
    <property type="component" value="Unassembled WGS sequence"/>
</dbReference>
<comment type="caution">
    <text evidence="1">The sequence shown here is derived from an EMBL/GenBank/DDBJ whole genome shotgun (WGS) entry which is preliminary data.</text>
</comment>
<dbReference type="OrthoDB" id="9804765at2"/>
<sequence>MAQIKIYALANTITQHRQALSTAIHTALVSALNYPVEKKFQRFIALAPEDFIFPADRSSNYTILEISMFEGRSTASKKAFIQQLFTNIEQQCGIASQDIEITITETPRHHWGIRGQCGDELSLNYKVDV</sequence>
<dbReference type="InterPro" id="IPR037479">
    <property type="entry name" value="Tauto_MSAD"/>
</dbReference>
<evidence type="ECO:0000313" key="1">
    <source>
        <dbReference type="EMBL" id="TEU25043.1"/>
    </source>
</evidence>
<evidence type="ECO:0000313" key="2">
    <source>
        <dbReference type="Proteomes" id="UP000297834"/>
    </source>
</evidence>
<dbReference type="PANTHER" id="PTHR38460:SF1">
    <property type="entry name" value="TAUTOMERASE YOLI-RELATED"/>
    <property type="match status" value="1"/>
</dbReference>
<name>A0A4Y7XBZ2_9GAMM</name>
<organism evidence="1 2">
    <name type="scientific">Alkanindiges illinoisensis</name>
    <dbReference type="NCBI Taxonomy" id="197183"/>
    <lineage>
        <taxon>Bacteria</taxon>
        <taxon>Pseudomonadati</taxon>
        <taxon>Pseudomonadota</taxon>
        <taxon>Gammaproteobacteria</taxon>
        <taxon>Moraxellales</taxon>
        <taxon>Moraxellaceae</taxon>
        <taxon>Alkanindiges</taxon>
    </lineage>
</organism>
<dbReference type="SUPFAM" id="SSF55331">
    <property type="entry name" value="Tautomerase/MIF"/>
    <property type="match status" value="1"/>
</dbReference>
<dbReference type="Gene3D" id="3.30.429.10">
    <property type="entry name" value="Macrophage Migration Inhibitory Factor"/>
    <property type="match status" value="1"/>
</dbReference>
<gene>
    <name evidence="1" type="ORF">E2B99_10860</name>
</gene>
<dbReference type="RefSeq" id="WP_134244956.1">
    <property type="nucleotide sequence ID" value="NZ_SNTY01000047.1"/>
</dbReference>
<dbReference type="STRING" id="1120977.GCA_000619845_01895"/>
<protein>
    <submittedName>
        <fullName evidence="1">Tautomerase family protein</fullName>
    </submittedName>
</protein>
<dbReference type="Pfam" id="PF14552">
    <property type="entry name" value="Tautomerase_2"/>
    <property type="match status" value="1"/>
</dbReference>
<dbReference type="InterPro" id="IPR014347">
    <property type="entry name" value="Tautomerase/MIF_sf"/>
</dbReference>
<accession>A0A4Y7XBZ2</accession>
<dbReference type="AlphaFoldDB" id="A0A4Y7XBZ2"/>